<dbReference type="PANTHER" id="PTHR13847">
    <property type="entry name" value="SARCOSINE DEHYDROGENASE-RELATED"/>
    <property type="match status" value="1"/>
</dbReference>
<dbReference type="AlphaFoldDB" id="A0A2T6A1E1"/>
<dbReference type="PANTHER" id="PTHR13847:SF281">
    <property type="entry name" value="FAD DEPENDENT OXIDOREDUCTASE DOMAIN-CONTAINING PROTEIN"/>
    <property type="match status" value="1"/>
</dbReference>
<sequence>MVAGMSAPRGILWQTSCAECVAAPPLAADTDADLVIIGGGFTGSAAALEAAGSGASVVLLEAEEIGFGGSGRNVGLVNAGLWVPPDGLIEIMGEEAGTRLIEALGAAPDMVFDLIARHDIDCEPVRSGTLHCAHAPSGFADLKDRFRQGNRHGAPLQLLDAEKATRRTGATGVHGALFDPRAGTVQPRAYAVGLARAAAEQGARLHAGSPVSAIRHDGTGWEVVANGHTVRAGALLLATNAYHAGITGPFAPETVPVHFSQFATAPIPGHLRDTILPGGEGCWDTAMVMNSFRLDAAGRMIFGGIGDLDGPAGAIHDGWARRKLRALFPALGDLPIEHAWQGRIAMTKDHVPICGRPPPRKNTLTILIGSLAFICPACWCART</sequence>
<dbReference type="Pfam" id="PF01266">
    <property type="entry name" value="DAO"/>
    <property type="match status" value="1"/>
</dbReference>
<dbReference type="PRINTS" id="PR00411">
    <property type="entry name" value="PNDRDTASEI"/>
</dbReference>
<dbReference type="Gene3D" id="3.30.9.10">
    <property type="entry name" value="D-Amino Acid Oxidase, subunit A, domain 2"/>
    <property type="match status" value="1"/>
</dbReference>
<keyword evidence="1" id="KW-0560">Oxidoreductase</keyword>
<dbReference type="Gene3D" id="3.50.50.60">
    <property type="entry name" value="FAD/NAD(P)-binding domain"/>
    <property type="match status" value="1"/>
</dbReference>
<dbReference type="InterPro" id="IPR036188">
    <property type="entry name" value="FAD/NAD-bd_sf"/>
</dbReference>
<dbReference type="GO" id="GO:0005737">
    <property type="term" value="C:cytoplasm"/>
    <property type="evidence" value="ECO:0007669"/>
    <property type="project" value="TreeGrafter"/>
</dbReference>
<protein>
    <submittedName>
        <fullName evidence="3">Glycine/D-amino acid oxidase-like deaminating enzyme</fullName>
    </submittedName>
</protein>
<organism evidence="3 4">
    <name type="scientific">Allosediminivita pacifica</name>
    <dbReference type="NCBI Taxonomy" id="1267769"/>
    <lineage>
        <taxon>Bacteria</taxon>
        <taxon>Pseudomonadati</taxon>
        <taxon>Pseudomonadota</taxon>
        <taxon>Alphaproteobacteria</taxon>
        <taxon>Rhodobacterales</taxon>
        <taxon>Paracoccaceae</taxon>
        <taxon>Allosediminivita</taxon>
    </lineage>
</organism>
<feature type="non-terminal residue" evidence="3">
    <location>
        <position position="383"/>
    </location>
</feature>
<evidence type="ECO:0000259" key="2">
    <source>
        <dbReference type="Pfam" id="PF01266"/>
    </source>
</evidence>
<dbReference type="EMBL" id="QBKN01000049">
    <property type="protein sequence ID" value="PTX37624.1"/>
    <property type="molecule type" value="Genomic_DNA"/>
</dbReference>
<feature type="domain" description="FAD dependent oxidoreductase" evidence="2">
    <location>
        <begin position="33"/>
        <end position="359"/>
    </location>
</feature>
<comment type="caution">
    <text evidence="3">The sequence shown here is derived from an EMBL/GenBank/DDBJ whole genome shotgun (WGS) entry which is preliminary data.</text>
</comment>
<evidence type="ECO:0000313" key="4">
    <source>
        <dbReference type="Proteomes" id="UP000244069"/>
    </source>
</evidence>
<evidence type="ECO:0000256" key="1">
    <source>
        <dbReference type="ARBA" id="ARBA00023002"/>
    </source>
</evidence>
<dbReference type="InterPro" id="IPR006076">
    <property type="entry name" value="FAD-dep_OxRdtase"/>
</dbReference>
<evidence type="ECO:0000313" key="3">
    <source>
        <dbReference type="EMBL" id="PTX37624.1"/>
    </source>
</evidence>
<dbReference type="SUPFAM" id="SSF51905">
    <property type="entry name" value="FAD/NAD(P)-binding domain"/>
    <property type="match status" value="1"/>
</dbReference>
<dbReference type="GO" id="GO:0016491">
    <property type="term" value="F:oxidoreductase activity"/>
    <property type="evidence" value="ECO:0007669"/>
    <property type="project" value="UniProtKB-KW"/>
</dbReference>
<dbReference type="Proteomes" id="UP000244069">
    <property type="component" value="Unassembled WGS sequence"/>
</dbReference>
<accession>A0A2T6A1E1</accession>
<keyword evidence="4" id="KW-1185">Reference proteome</keyword>
<reference evidence="3 4" key="1">
    <citation type="submission" date="2018-04" db="EMBL/GenBank/DDBJ databases">
        <title>Genomic Encyclopedia of Archaeal and Bacterial Type Strains, Phase II (KMG-II): from individual species to whole genera.</title>
        <authorList>
            <person name="Goeker M."/>
        </authorList>
    </citation>
    <scope>NUCLEOTIDE SEQUENCE [LARGE SCALE GENOMIC DNA]</scope>
    <source>
        <strain evidence="3 4">DSM 29329</strain>
    </source>
</reference>
<gene>
    <name evidence="3" type="ORF">C8N44_1491</name>
</gene>
<name>A0A2T6A1E1_9RHOB</name>
<proteinExistence type="predicted"/>